<organism evidence="1 2">
    <name type="scientific">Pseudomyxococcus hansupus</name>
    <dbReference type="NCBI Taxonomy" id="1297742"/>
    <lineage>
        <taxon>Bacteria</taxon>
        <taxon>Pseudomonadati</taxon>
        <taxon>Myxococcota</taxon>
        <taxon>Myxococcia</taxon>
        <taxon>Myxococcales</taxon>
        <taxon>Cystobacterineae</taxon>
        <taxon>Myxococcaceae</taxon>
        <taxon>Pseudomyxococcus</taxon>
    </lineage>
</organism>
<gene>
    <name evidence="1" type="ORF">A176_007265</name>
</gene>
<dbReference type="Proteomes" id="UP000009026">
    <property type="component" value="Chromosome"/>
</dbReference>
<dbReference type="eggNOG" id="COG2425">
    <property type="taxonomic scope" value="Bacteria"/>
</dbReference>
<dbReference type="GO" id="GO:0005829">
    <property type="term" value="C:cytosol"/>
    <property type="evidence" value="ECO:0007669"/>
    <property type="project" value="TreeGrafter"/>
</dbReference>
<dbReference type="OrthoDB" id="387240at2"/>
<evidence type="ECO:0008006" key="3">
    <source>
        <dbReference type="Google" id="ProtNLM"/>
    </source>
</evidence>
<dbReference type="STRING" id="1297742.A176_007265"/>
<dbReference type="KEGG" id="mym:A176_007265"/>
<dbReference type="InterPro" id="IPR036465">
    <property type="entry name" value="vWFA_dom_sf"/>
</dbReference>
<proteinExistence type="predicted"/>
<dbReference type="AlphaFoldDB" id="A0A0H4X8N5"/>
<dbReference type="PATRIC" id="fig|1297742.4.peg.7393"/>
<evidence type="ECO:0000313" key="2">
    <source>
        <dbReference type="Proteomes" id="UP000009026"/>
    </source>
</evidence>
<sequence length="507" mass="57419">MKEAFDAGALERGYAFLDDCPEQFLQALITLPVGSLPERVHGLRAWRDSLLDGRFPPPGTWPPPEIAAPARLAAESLGFLRFCKGQPELVDAFLRDVLVSFTRQASEVRAEIATRLRTLEQLERKRLEKQESQAVTRGPRKRKATHIDEVMLARLRQQAEREASQRTVTEDAELIARWGERTREWAAISDVFGDLGELMGRGWDLSLGVLKHTGWTDLVRLRELVRQLLQFADIVRTLGRWHASEAEATLAETVFLPMRRLEEERREVWTPHVPAEMRGVERSGELARMLPVEAVNLGHPKLRFLWHARRAERALLSYRVEGLEVERTLVERESEEAVEQRRPRPQRGPIIAVMDTSGSMHGLPERVGKALVLEALRTAHAEKRRCFLYTYSGPGQVLEHELSLTEEGVGRLLSFLGQSFGGGNDEASVMARVVQRLEEKDWRRADVLFVSDGEWPAPPHLSQMVEKAREAGTRFHGVQIGNRGRTGLHAICEPVHVFQDWAAAGGW</sequence>
<protein>
    <recommendedName>
        <fullName evidence="3">VWFA domain-containing protein</fullName>
    </recommendedName>
</protein>
<dbReference type="Gene3D" id="3.40.50.410">
    <property type="entry name" value="von Willebrand factor, type A domain"/>
    <property type="match status" value="1"/>
</dbReference>
<dbReference type="PANTHER" id="PTHR36846:SF1">
    <property type="entry name" value="PROTEIN VIAA"/>
    <property type="match status" value="1"/>
</dbReference>
<name>A0A0H4X8N5_9BACT</name>
<dbReference type="PANTHER" id="PTHR36846">
    <property type="entry name" value="PROTEIN VIAA"/>
    <property type="match status" value="1"/>
</dbReference>
<accession>A0A0H4X8N5</accession>
<evidence type="ECO:0000313" key="1">
    <source>
        <dbReference type="EMBL" id="AKQ70353.1"/>
    </source>
</evidence>
<dbReference type="SUPFAM" id="SSF53300">
    <property type="entry name" value="vWA-like"/>
    <property type="match status" value="1"/>
</dbReference>
<dbReference type="EMBL" id="CP012109">
    <property type="protein sequence ID" value="AKQ70353.1"/>
    <property type="molecule type" value="Genomic_DNA"/>
</dbReference>
<reference evidence="1 2" key="1">
    <citation type="journal article" date="2016" name="PLoS ONE">
        <title>Complete Genome Sequence and Comparative Genomics of a Novel Myxobacterium Myxococcus hansupus.</title>
        <authorList>
            <person name="Sharma G."/>
            <person name="Narwani T."/>
            <person name="Subramanian S."/>
        </authorList>
    </citation>
    <scope>NUCLEOTIDE SEQUENCE [LARGE SCALE GENOMIC DNA]</scope>
    <source>
        <strain evidence="2">mixupus</strain>
    </source>
</reference>
<keyword evidence="2" id="KW-1185">Reference proteome</keyword>